<evidence type="ECO:0000313" key="2">
    <source>
        <dbReference type="EMBL" id="MDN3565710.1"/>
    </source>
</evidence>
<organism evidence="2 3">
    <name type="scientific">Paeniroseomonas aquatica</name>
    <dbReference type="NCBI Taxonomy" id="373043"/>
    <lineage>
        <taxon>Bacteria</taxon>
        <taxon>Pseudomonadati</taxon>
        <taxon>Pseudomonadota</taxon>
        <taxon>Alphaproteobacteria</taxon>
        <taxon>Acetobacterales</taxon>
        <taxon>Acetobacteraceae</taxon>
        <taxon>Paeniroseomonas</taxon>
    </lineage>
</organism>
<sequence length="146" mass="15947">MIRTAIFALALTLALPGVALAQLYDSGWSRIAVGDLEQLELNGGGIRVNNFLVHPEQRSGRQAPPEEALRSFLFTASTIRQQEKAREVFIQLIGMRENGSPTLSTAGRATFNSTGGRQAQQVQSRTPASAAEMAETRSYFVRIIVQ</sequence>
<reference evidence="3" key="1">
    <citation type="journal article" date="2019" name="Int. J. Syst. Evol. Microbiol.">
        <title>The Global Catalogue of Microorganisms (GCM) 10K type strain sequencing project: providing services to taxonomists for standard genome sequencing and annotation.</title>
        <authorList>
            <consortium name="The Broad Institute Genomics Platform"/>
            <consortium name="The Broad Institute Genome Sequencing Center for Infectious Disease"/>
            <person name="Wu L."/>
            <person name="Ma J."/>
        </authorList>
    </citation>
    <scope>NUCLEOTIDE SEQUENCE [LARGE SCALE GENOMIC DNA]</scope>
    <source>
        <strain evidence="3">CECT 7131</strain>
    </source>
</reference>
<keyword evidence="1" id="KW-0732">Signal</keyword>
<feature type="chain" id="PRO_5045880563" evidence="1">
    <location>
        <begin position="22"/>
        <end position="146"/>
    </location>
</feature>
<proteinExistence type="predicted"/>
<comment type="caution">
    <text evidence="2">The sequence shown here is derived from an EMBL/GenBank/DDBJ whole genome shotgun (WGS) entry which is preliminary data.</text>
</comment>
<evidence type="ECO:0000256" key="1">
    <source>
        <dbReference type="SAM" id="SignalP"/>
    </source>
</evidence>
<dbReference type="RefSeq" id="WP_290317571.1">
    <property type="nucleotide sequence ID" value="NZ_JAUFPN010000153.1"/>
</dbReference>
<gene>
    <name evidence="2" type="ORF">QWZ14_15180</name>
</gene>
<protein>
    <submittedName>
        <fullName evidence="2">Uncharacterized protein</fullName>
    </submittedName>
</protein>
<feature type="signal peptide" evidence="1">
    <location>
        <begin position="1"/>
        <end position="21"/>
    </location>
</feature>
<evidence type="ECO:0000313" key="3">
    <source>
        <dbReference type="Proteomes" id="UP001529369"/>
    </source>
</evidence>
<dbReference type="Proteomes" id="UP001529369">
    <property type="component" value="Unassembled WGS sequence"/>
</dbReference>
<name>A0ABT8A7N6_9PROT</name>
<accession>A0ABT8A7N6</accession>
<keyword evidence="3" id="KW-1185">Reference proteome</keyword>
<dbReference type="EMBL" id="JAUFPN010000153">
    <property type="protein sequence ID" value="MDN3565710.1"/>
    <property type="molecule type" value="Genomic_DNA"/>
</dbReference>